<name>A0A840LI22_9BURK</name>
<dbReference type="SMART" id="SM00823">
    <property type="entry name" value="PKS_PP"/>
    <property type="match status" value="1"/>
</dbReference>
<comment type="similarity">
    <text evidence="2">Belongs to the ATP-dependent AMP-binding enzyme family.</text>
</comment>
<dbReference type="Proteomes" id="UP000562027">
    <property type="component" value="Unassembled WGS sequence"/>
</dbReference>
<dbReference type="InterPro" id="IPR020806">
    <property type="entry name" value="PKS_PP-bd"/>
</dbReference>
<dbReference type="FunFam" id="1.10.1200.10:FF:000005">
    <property type="entry name" value="Nonribosomal peptide synthetase 1"/>
    <property type="match status" value="1"/>
</dbReference>
<keyword evidence="4" id="KW-0597">Phosphoprotein</keyword>
<dbReference type="Pfam" id="PF00550">
    <property type="entry name" value="PP-binding"/>
    <property type="match status" value="1"/>
</dbReference>
<dbReference type="InterPro" id="IPR000873">
    <property type="entry name" value="AMP-dep_synth/lig_dom"/>
</dbReference>
<sequence length="527" mass="57745">RERIPATERLEVLELDVLDLGGEPEHDPDVAVHGESLAYVIYTSGSTGRPKGAQLCHRNVARLLGATERWFQFGAHDVWTMFHSYAFDFSVWEIFGALCTGGQLVVVPYWVSRSPEDFLQLLRQRRVTVLNQTPSAFGQLMNVPGLYDEPLALRAVIFGGEALDPKRLRPWIERQGDEVPKLINMYGITETTVHVTYRPITREDLTGQRSPVGGAIPDLGLRVLDGALNLVPIGVEGELYVAGEGLARGYLNRSGLSAERFVADPFDGSGGRLYRTGDLVRWNGEGQLEYMGRIDHQVKVRGFRIELGEIEAQLLAKDGVREAVVVARDGPGGARLVGYVSAAAEQAIDPAALRERLGRQLPDYMVPSAIVVLVALPLNANGKVDRKALPEPEFASERGYEAPQGEAEEALAAIWAEVLGVERVGRHDNFFELGGDSLLSLKVVSRARARGLELTPRQIFEHQSFAGAAKASQSLTEREVMAIPVLPASSRGGPLAASYAQVRQWFLWQLDPGSTAYHLSGALRLRG</sequence>
<dbReference type="PANTHER" id="PTHR45527">
    <property type="entry name" value="NONRIBOSOMAL PEPTIDE SYNTHETASE"/>
    <property type="match status" value="1"/>
</dbReference>
<dbReference type="GO" id="GO:0043041">
    <property type="term" value="P:amino acid activation for nonribosomal peptide biosynthetic process"/>
    <property type="evidence" value="ECO:0007669"/>
    <property type="project" value="TreeGrafter"/>
</dbReference>
<keyword evidence="7" id="KW-1185">Reference proteome</keyword>
<dbReference type="Pfam" id="PF00501">
    <property type="entry name" value="AMP-binding"/>
    <property type="match status" value="1"/>
</dbReference>
<evidence type="ECO:0000313" key="7">
    <source>
        <dbReference type="Proteomes" id="UP000562027"/>
    </source>
</evidence>
<gene>
    <name evidence="6" type="ORF">HNP55_004832</name>
</gene>
<dbReference type="SUPFAM" id="SSF56801">
    <property type="entry name" value="Acetyl-CoA synthetase-like"/>
    <property type="match status" value="1"/>
</dbReference>
<dbReference type="GO" id="GO:0005829">
    <property type="term" value="C:cytosol"/>
    <property type="evidence" value="ECO:0007669"/>
    <property type="project" value="TreeGrafter"/>
</dbReference>
<organism evidence="6 7">
    <name type="scientific">Roseateles oligotrophus</name>
    <dbReference type="NCBI Taxonomy" id="1769250"/>
    <lineage>
        <taxon>Bacteria</taxon>
        <taxon>Pseudomonadati</taxon>
        <taxon>Pseudomonadota</taxon>
        <taxon>Betaproteobacteria</taxon>
        <taxon>Burkholderiales</taxon>
        <taxon>Sphaerotilaceae</taxon>
        <taxon>Roseateles</taxon>
    </lineage>
</organism>
<feature type="non-terminal residue" evidence="6">
    <location>
        <position position="527"/>
    </location>
</feature>
<dbReference type="SUPFAM" id="SSF47336">
    <property type="entry name" value="ACP-like"/>
    <property type="match status" value="1"/>
</dbReference>
<dbReference type="CDD" id="cd17643">
    <property type="entry name" value="A_NRPS_Cytc1-like"/>
    <property type="match status" value="1"/>
</dbReference>
<dbReference type="InterPro" id="IPR045851">
    <property type="entry name" value="AMP-bd_C_sf"/>
</dbReference>
<dbReference type="Gene3D" id="3.30.559.10">
    <property type="entry name" value="Chloramphenicol acetyltransferase-like domain"/>
    <property type="match status" value="1"/>
</dbReference>
<evidence type="ECO:0000313" key="6">
    <source>
        <dbReference type="EMBL" id="MBB4846272.1"/>
    </source>
</evidence>
<dbReference type="PROSITE" id="PS00012">
    <property type="entry name" value="PHOSPHOPANTETHEINE"/>
    <property type="match status" value="1"/>
</dbReference>
<dbReference type="Pfam" id="PF13193">
    <property type="entry name" value="AMP-binding_C"/>
    <property type="match status" value="1"/>
</dbReference>
<feature type="domain" description="Carrier" evidence="5">
    <location>
        <begin position="402"/>
        <end position="476"/>
    </location>
</feature>
<dbReference type="InterPro" id="IPR036736">
    <property type="entry name" value="ACP-like_sf"/>
</dbReference>
<dbReference type="PANTHER" id="PTHR45527:SF14">
    <property type="entry name" value="PLIPASTATIN SYNTHASE SUBUNIT B"/>
    <property type="match status" value="1"/>
</dbReference>
<evidence type="ECO:0000256" key="2">
    <source>
        <dbReference type="ARBA" id="ARBA00006432"/>
    </source>
</evidence>
<dbReference type="InterPro" id="IPR042099">
    <property type="entry name" value="ANL_N_sf"/>
</dbReference>
<dbReference type="GO" id="GO:0031177">
    <property type="term" value="F:phosphopantetheine binding"/>
    <property type="evidence" value="ECO:0007669"/>
    <property type="project" value="InterPro"/>
</dbReference>
<dbReference type="FunFam" id="2.30.38.10:FF:000001">
    <property type="entry name" value="Non-ribosomal peptide synthetase PvdI"/>
    <property type="match status" value="1"/>
</dbReference>
<dbReference type="RefSeq" id="WP_184304927.1">
    <property type="nucleotide sequence ID" value="NZ_JACHLP010000027.1"/>
</dbReference>
<dbReference type="InterPro" id="IPR023213">
    <property type="entry name" value="CAT-like_dom_sf"/>
</dbReference>
<evidence type="ECO:0000256" key="3">
    <source>
        <dbReference type="ARBA" id="ARBA00022450"/>
    </source>
</evidence>
<comment type="caution">
    <text evidence="6">The sequence shown here is derived from an EMBL/GenBank/DDBJ whole genome shotgun (WGS) entry which is preliminary data.</text>
</comment>
<dbReference type="PROSITE" id="PS50075">
    <property type="entry name" value="CARRIER"/>
    <property type="match status" value="1"/>
</dbReference>
<dbReference type="GO" id="GO:0044550">
    <property type="term" value="P:secondary metabolite biosynthetic process"/>
    <property type="evidence" value="ECO:0007669"/>
    <property type="project" value="TreeGrafter"/>
</dbReference>
<dbReference type="EMBL" id="JACHLP010000027">
    <property type="protein sequence ID" value="MBB4846272.1"/>
    <property type="molecule type" value="Genomic_DNA"/>
</dbReference>
<evidence type="ECO:0000256" key="1">
    <source>
        <dbReference type="ARBA" id="ARBA00001957"/>
    </source>
</evidence>
<dbReference type="FunFam" id="3.30.300.30:FF:000010">
    <property type="entry name" value="Enterobactin synthetase component F"/>
    <property type="match status" value="1"/>
</dbReference>
<feature type="non-terminal residue" evidence="6">
    <location>
        <position position="1"/>
    </location>
</feature>
<dbReference type="AlphaFoldDB" id="A0A840LI22"/>
<dbReference type="Gene3D" id="1.10.1200.10">
    <property type="entry name" value="ACP-like"/>
    <property type="match status" value="1"/>
</dbReference>
<dbReference type="InterPro" id="IPR020845">
    <property type="entry name" value="AMP-binding_CS"/>
</dbReference>
<dbReference type="InterPro" id="IPR010071">
    <property type="entry name" value="AA_adenyl_dom"/>
</dbReference>
<reference evidence="6 7" key="1">
    <citation type="submission" date="2020-08" db="EMBL/GenBank/DDBJ databases">
        <title>Functional genomics of gut bacteria from endangered species of beetles.</title>
        <authorList>
            <person name="Carlos-Shanley C."/>
        </authorList>
    </citation>
    <scope>NUCLEOTIDE SEQUENCE [LARGE SCALE GENOMIC DNA]</scope>
    <source>
        <strain evidence="6 7">S00239</strain>
    </source>
</reference>
<dbReference type="FunFam" id="3.40.50.980:FF:000002">
    <property type="entry name" value="Enterobactin synthetase component F"/>
    <property type="match status" value="1"/>
</dbReference>
<protein>
    <submittedName>
        <fullName evidence="6">Amino acid adenylation domain-containing protein</fullName>
    </submittedName>
</protein>
<dbReference type="Gene3D" id="3.30.300.30">
    <property type="match status" value="1"/>
</dbReference>
<dbReference type="Gene3D" id="3.40.50.12780">
    <property type="entry name" value="N-terminal domain of ligase-like"/>
    <property type="match status" value="1"/>
</dbReference>
<proteinExistence type="inferred from homology"/>
<dbReference type="PROSITE" id="PS00455">
    <property type="entry name" value="AMP_BINDING"/>
    <property type="match status" value="1"/>
</dbReference>
<evidence type="ECO:0000259" key="5">
    <source>
        <dbReference type="PROSITE" id="PS50075"/>
    </source>
</evidence>
<evidence type="ECO:0000256" key="4">
    <source>
        <dbReference type="ARBA" id="ARBA00022553"/>
    </source>
</evidence>
<dbReference type="NCBIfam" id="TIGR01733">
    <property type="entry name" value="AA-adenyl-dom"/>
    <property type="match status" value="1"/>
</dbReference>
<accession>A0A840LI22</accession>
<dbReference type="InterPro" id="IPR025110">
    <property type="entry name" value="AMP-bd_C"/>
</dbReference>
<dbReference type="InterPro" id="IPR009081">
    <property type="entry name" value="PP-bd_ACP"/>
</dbReference>
<comment type="cofactor">
    <cofactor evidence="1">
        <name>pantetheine 4'-phosphate</name>
        <dbReference type="ChEBI" id="CHEBI:47942"/>
    </cofactor>
</comment>
<dbReference type="InterPro" id="IPR006162">
    <property type="entry name" value="Ppantetheine_attach_site"/>
</dbReference>
<keyword evidence="3" id="KW-0596">Phosphopantetheine</keyword>